<dbReference type="Proteomes" id="UP000471435">
    <property type="component" value="Unassembled WGS sequence"/>
</dbReference>
<protein>
    <submittedName>
        <fullName evidence="1">Uncharacterized protein</fullName>
    </submittedName>
</protein>
<dbReference type="RefSeq" id="WP_160730112.1">
    <property type="nucleotide sequence ID" value="NZ_WTYP01000001.1"/>
</dbReference>
<evidence type="ECO:0000313" key="2">
    <source>
        <dbReference type="Proteomes" id="UP000471435"/>
    </source>
</evidence>
<name>A0A6I4UZ58_9SPHN</name>
<dbReference type="EMBL" id="WTYP01000001">
    <property type="protein sequence ID" value="MXP46933.1"/>
    <property type="molecule type" value="Genomic_DNA"/>
</dbReference>
<comment type="caution">
    <text evidence="1">The sequence shown here is derived from an EMBL/GenBank/DDBJ whole genome shotgun (WGS) entry which is preliminary data.</text>
</comment>
<proteinExistence type="predicted"/>
<gene>
    <name evidence="1" type="ORF">GRI43_05960</name>
</gene>
<keyword evidence="2" id="KW-1185">Reference proteome</keyword>
<dbReference type="AlphaFoldDB" id="A0A6I4UZ58"/>
<evidence type="ECO:0000313" key="1">
    <source>
        <dbReference type="EMBL" id="MXP46933.1"/>
    </source>
</evidence>
<sequence>MDAVISSAILSAILIAIPEPSSVPTEELGELILEERASQPIVSQELRHSQIFRPLTALVLNEQAVRQGASCRRTQWLVRLTPTGNTNETKVWWVDRKKGVRSQSQIALTDPSGECTTEGYIQISDQARADSERVAWGLDRYHAFLNGEETTPYRCVAEEELFLDACSDLEALRSRLSEKTPVYINSYSQHVRIKIDSMSDVEIDFASPHHLTVKLHRPAIF</sequence>
<accession>A0A6I4UZ58</accession>
<organism evidence="1 2">
    <name type="scientific">Pontixanthobacter luteolus</name>
    <dbReference type="NCBI Taxonomy" id="295089"/>
    <lineage>
        <taxon>Bacteria</taxon>
        <taxon>Pseudomonadati</taxon>
        <taxon>Pseudomonadota</taxon>
        <taxon>Alphaproteobacteria</taxon>
        <taxon>Sphingomonadales</taxon>
        <taxon>Erythrobacteraceae</taxon>
        <taxon>Pontixanthobacter</taxon>
    </lineage>
</organism>
<reference evidence="1 2" key="1">
    <citation type="submission" date="2019-12" db="EMBL/GenBank/DDBJ databases">
        <title>Genomic-based taxomic classification of the family Erythrobacteraceae.</title>
        <authorList>
            <person name="Xu L."/>
        </authorList>
    </citation>
    <scope>NUCLEOTIDE SEQUENCE [LARGE SCALE GENOMIC DNA]</scope>
    <source>
        <strain evidence="1 2">SW-109</strain>
    </source>
</reference>